<evidence type="ECO:0000313" key="2">
    <source>
        <dbReference type="EMBL" id="PLZ89613.1"/>
    </source>
</evidence>
<organism evidence="2 3">
    <name type="scientific">Fischerella muscicola CCMEE 5323</name>
    <dbReference type="NCBI Taxonomy" id="2019572"/>
    <lineage>
        <taxon>Bacteria</taxon>
        <taxon>Bacillati</taxon>
        <taxon>Cyanobacteriota</taxon>
        <taxon>Cyanophyceae</taxon>
        <taxon>Nostocales</taxon>
        <taxon>Hapalosiphonaceae</taxon>
        <taxon>Fischerella</taxon>
    </lineage>
</organism>
<reference evidence="2 3" key="1">
    <citation type="submission" date="2017-08" db="EMBL/GenBank/DDBJ databases">
        <title>Genomes of Fischerella (Mastigocladus) sp. strains.</title>
        <authorList>
            <person name="Miller S.R."/>
        </authorList>
    </citation>
    <scope>NUCLEOTIDE SEQUENCE [LARGE SCALE GENOMIC DNA]</scope>
    <source>
        <strain evidence="2 3">CCMEE 5323</strain>
    </source>
</reference>
<dbReference type="GO" id="GO:0000731">
    <property type="term" value="P:DNA synthesis involved in DNA repair"/>
    <property type="evidence" value="ECO:0007669"/>
    <property type="project" value="TreeGrafter"/>
</dbReference>
<dbReference type="Pfam" id="PF13175">
    <property type="entry name" value="AAA_15"/>
    <property type="match status" value="1"/>
</dbReference>
<comment type="caution">
    <text evidence="2">The sequence shown here is derived from an EMBL/GenBank/DDBJ whole genome shotgun (WGS) entry which is preliminary data.</text>
</comment>
<dbReference type="GO" id="GO:0006302">
    <property type="term" value="P:double-strand break repair"/>
    <property type="evidence" value="ECO:0007669"/>
    <property type="project" value="TreeGrafter"/>
</dbReference>
<dbReference type="RefSeq" id="WP_016866593.1">
    <property type="nucleotide sequence ID" value="NZ_CAWNVR010000374.1"/>
</dbReference>
<accession>A0A2N6K2Z2</accession>
<dbReference type="InterPro" id="IPR027417">
    <property type="entry name" value="P-loop_NTPase"/>
</dbReference>
<feature type="domain" description="Endonuclease GajA/Old nuclease/RecF-like AAA" evidence="1">
    <location>
        <begin position="1"/>
        <end position="46"/>
    </location>
</feature>
<proteinExistence type="predicted"/>
<gene>
    <name evidence="2" type="ORF">CEN44_12725</name>
</gene>
<dbReference type="Gene3D" id="3.40.50.300">
    <property type="entry name" value="P-loop containing nucleotide triphosphate hydrolases"/>
    <property type="match status" value="1"/>
</dbReference>
<evidence type="ECO:0000259" key="1">
    <source>
        <dbReference type="Pfam" id="PF13175"/>
    </source>
</evidence>
<dbReference type="SUPFAM" id="SSF52540">
    <property type="entry name" value="P-loop containing nucleoside triphosphate hydrolases"/>
    <property type="match status" value="1"/>
</dbReference>
<evidence type="ECO:0000313" key="3">
    <source>
        <dbReference type="Proteomes" id="UP000235036"/>
    </source>
</evidence>
<dbReference type="EMBL" id="NRQW01000275">
    <property type="protein sequence ID" value="PLZ89613.1"/>
    <property type="molecule type" value="Genomic_DNA"/>
</dbReference>
<dbReference type="AlphaFoldDB" id="A0A2N6K2Z2"/>
<protein>
    <recommendedName>
        <fullName evidence="1">Endonuclease GajA/Old nuclease/RecF-like AAA domain-containing protein</fullName>
    </recommendedName>
</protein>
<dbReference type="Proteomes" id="UP000235036">
    <property type="component" value="Unassembled WGS sequence"/>
</dbReference>
<dbReference type="PANTHER" id="PTHR32182:SF22">
    <property type="entry name" value="ATP-DEPENDENT ENDONUCLEASE, OLD FAMILY-RELATED"/>
    <property type="match status" value="1"/>
</dbReference>
<dbReference type="InterPro" id="IPR041685">
    <property type="entry name" value="AAA_GajA/Old/RecF-like"/>
</dbReference>
<sequence>MWVSEITLNNFRCFSDASLQLSKGINLIIGSNNSGKSTLLKSILWLQLGFTLNNKDLRIFHNSGYVQLYLKEVNQNFLNLNPGQDILFKLERL</sequence>
<keyword evidence="3" id="KW-1185">Reference proteome</keyword>
<name>A0A2N6K2Z2_FISMU</name>
<dbReference type="PANTHER" id="PTHR32182">
    <property type="entry name" value="DNA REPLICATION AND REPAIR PROTEIN RECF"/>
    <property type="match status" value="1"/>
</dbReference>